<evidence type="ECO:0000256" key="4">
    <source>
        <dbReference type="ARBA" id="ARBA00022679"/>
    </source>
</evidence>
<dbReference type="Pfam" id="PF01163">
    <property type="entry name" value="RIO1"/>
    <property type="match status" value="1"/>
</dbReference>
<dbReference type="InterPro" id="IPR011009">
    <property type="entry name" value="Kinase-like_dom_sf"/>
</dbReference>
<evidence type="ECO:0000256" key="10">
    <source>
        <dbReference type="ARBA" id="ARBA00047899"/>
    </source>
</evidence>
<evidence type="ECO:0000259" key="12">
    <source>
        <dbReference type="SMART" id="SM00090"/>
    </source>
</evidence>
<comment type="catalytic activity">
    <reaction evidence="10">
        <text>L-threonyl-[protein] + ATP = O-phospho-L-threonyl-[protein] + ADP + H(+)</text>
        <dbReference type="Rhea" id="RHEA:46608"/>
        <dbReference type="Rhea" id="RHEA-COMP:11060"/>
        <dbReference type="Rhea" id="RHEA-COMP:11605"/>
        <dbReference type="ChEBI" id="CHEBI:15378"/>
        <dbReference type="ChEBI" id="CHEBI:30013"/>
        <dbReference type="ChEBI" id="CHEBI:30616"/>
        <dbReference type="ChEBI" id="CHEBI:61977"/>
        <dbReference type="ChEBI" id="CHEBI:456216"/>
        <dbReference type="EC" id="2.7.11.1"/>
    </reaction>
</comment>
<dbReference type="Proteomes" id="UP001214553">
    <property type="component" value="Chromosome"/>
</dbReference>
<dbReference type="SUPFAM" id="SSF56112">
    <property type="entry name" value="Protein kinase-like (PK-like)"/>
    <property type="match status" value="1"/>
</dbReference>
<dbReference type="EC" id="2.7.11.1" evidence="2"/>
<dbReference type="PANTHER" id="PTHR45723">
    <property type="entry name" value="SERINE/THREONINE-PROTEIN KINASE RIO1"/>
    <property type="match status" value="1"/>
</dbReference>
<evidence type="ECO:0000256" key="7">
    <source>
        <dbReference type="ARBA" id="ARBA00022777"/>
    </source>
</evidence>
<keyword evidence="4" id="KW-0808">Transferase</keyword>
<dbReference type="EMBL" id="CP119108">
    <property type="protein sequence ID" value="WEG09136.1"/>
    <property type="molecule type" value="Genomic_DNA"/>
</dbReference>
<feature type="domain" description="RIO kinase" evidence="12">
    <location>
        <begin position="19"/>
        <end position="271"/>
    </location>
</feature>
<comment type="similarity">
    <text evidence="1">Belongs to the protein kinase superfamily. RIO-type Ser/Thr kinase family.</text>
</comment>
<organism evidence="13 14">
    <name type="scientific">Microbacterium horticulturae</name>
    <dbReference type="NCBI Taxonomy" id="3028316"/>
    <lineage>
        <taxon>Bacteria</taxon>
        <taxon>Bacillati</taxon>
        <taxon>Actinomycetota</taxon>
        <taxon>Actinomycetes</taxon>
        <taxon>Micrococcales</taxon>
        <taxon>Microbacteriaceae</taxon>
        <taxon>Microbacterium</taxon>
    </lineage>
</organism>
<dbReference type="RefSeq" id="WP_275278460.1">
    <property type="nucleotide sequence ID" value="NZ_CP119108.1"/>
</dbReference>
<keyword evidence="5" id="KW-0479">Metal-binding</keyword>
<dbReference type="GO" id="GO:0016301">
    <property type="term" value="F:kinase activity"/>
    <property type="evidence" value="ECO:0007669"/>
    <property type="project" value="UniProtKB-KW"/>
</dbReference>
<keyword evidence="6" id="KW-0547">Nucleotide-binding</keyword>
<dbReference type="Gene3D" id="3.30.200.20">
    <property type="entry name" value="Phosphorylase Kinase, domain 1"/>
    <property type="match status" value="1"/>
</dbReference>
<evidence type="ECO:0000256" key="2">
    <source>
        <dbReference type="ARBA" id="ARBA00012513"/>
    </source>
</evidence>
<gene>
    <name evidence="13" type="ORF">PU630_00825</name>
</gene>
<dbReference type="InterPro" id="IPR051272">
    <property type="entry name" value="RIO-type_Ser/Thr_kinase"/>
</dbReference>
<evidence type="ECO:0000256" key="8">
    <source>
        <dbReference type="ARBA" id="ARBA00022840"/>
    </source>
</evidence>
<keyword evidence="3" id="KW-0723">Serine/threonine-protein kinase</keyword>
<keyword evidence="8" id="KW-0067">ATP-binding</keyword>
<evidence type="ECO:0000256" key="1">
    <source>
        <dbReference type="ARBA" id="ARBA00009196"/>
    </source>
</evidence>
<dbReference type="InterPro" id="IPR000687">
    <property type="entry name" value="RIO_kinase"/>
</dbReference>
<name>A0ABY8C258_9MICO</name>
<dbReference type="Gene3D" id="1.10.510.10">
    <property type="entry name" value="Transferase(Phosphotransferase) domain 1"/>
    <property type="match status" value="1"/>
</dbReference>
<reference evidence="13 14" key="1">
    <citation type="submission" date="2023-03" db="EMBL/GenBank/DDBJ databases">
        <title>Genome sequence of Microbacterium sp. KACC 23027.</title>
        <authorList>
            <person name="Kim S."/>
            <person name="Heo J."/>
            <person name="Kwon S.-W."/>
        </authorList>
    </citation>
    <scope>NUCLEOTIDE SEQUENCE [LARGE SCALE GENOMIC DNA]</scope>
    <source>
        <strain evidence="13 14">KACC 23027</strain>
    </source>
</reference>
<evidence type="ECO:0000256" key="11">
    <source>
        <dbReference type="ARBA" id="ARBA00048679"/>
    </source>
</evidence>
<evidence type="ECO:0000256" key="9">
    <source>
        <dbReference type="ARBA" id="ARBA00022842"/>
    </source>
</evidence>
<keyword evidence="9" id="KW-0460">Magnesium</keyword>
<evidence type="ECO:0000256" key="5">
    <source>
        <dbReference type="ARBA" id="ARBA00022723"/>
    </source>
</evidence>
<comment type="catalytic activity">
    <reaction evidence="11">
        <text>L-seryl-[protein] + ATP = O-phospho-L-seryl-[protein] + ADP + H(+)</text>
        <dbReference type="Rhea" id="RHEA:17989"/>
        <dbReference type="Rhea" id="RHEA-COMP:9863"/>
        <dbReference type="Rhea" id="RHEA-COMP:11604"/>
        <dbReference type="ChEBI" id="CHEBI:15378"/>
        <dbReference type="ChEBI" id="CHEBI:29999"/>
        <dbReference type="ChEBI" id="CHEBI:30616"/>
        <dbReference type="ChEBI" id="CHEBI:83421"/>
        <dbReference type="ChEBI" id="CHEBI:456216"/>
        <dbReference type="EC" id="2.7.11.1"/>
    </reaction>
</comment>
<protein>
    <recommendedName>
        <fullName evidence="2">non-specific serine/threonine protein kinase</fullName>
        <ecNumber evidence="2">2.7.11.1</ecNumber>
    </recommendedName>
</protein>
<dbReference type="SMART" id="SM00090">
    <property type="entry name" value="RIO"/>
    <property type="match status" value="1"/>
</dbReference>
<sequence>MTSSFDDLDLTFADVTLGDGQRWTTWPTALPTERGPEPRPAWVVTSAGAVDTELGILKTGKEGDVFLVERAVPDDPSTAVVLAAKRYRDDEHRTFQRSAVYTEGRRTRNTRDGRALAKKSAHGRAVAAAQWSYAEFAALSQFWQLGVPVPYPVQVTGTEVLMQFIGDSTVAAPRLAQSHARGAELDDLLAQVIDIMRRFARAGFTHGDLSPYNLLVHRRRVVIIDLPQVVDLAANPQGFDLLHRDCVNVCDWFARRGAEVDAEGLFGELVAETFG</sequence>
<dbReference type="InterPro" id="IPR018934">
    <property type="entry name" value="RIO_dom"/>
</dbReference>
<evidence type="ECO:0000313" key="14">
    <source>
        <dbReference type="Proteomes" id="UP001214553"/>
    </source>
</evidence>
<keyword evidence="14" id="KW-1185">Reference proteome</keyword>
<evidence type="ECO:0000256" key="6">
    <source>
        <dbReference type="ARBA" id="ARBA00022741"/>
    </source>
</evidence>
<evidence type="ECO:0000313" key="13">
    <source>
        <dbReference type="EMBL" id="WEG09136.1"/>
    </source>
</evidence>
<evidence type="ECO:0000256" key="3">
    <source>
        <dbReference type="ARBA" id="ARBA00022527"/>
    </source>
</evidence>
<keyword evidence="7 13" id="KW-0418">Kinase</keyword>
<accession>A0ABY8C258</accession>
<proteinExistence type="inferred from homology"/>